<feature type="signal peptide" evidence="1">
    <location>
        <begin position="1"/>
        <end position="20"/>
    </location>
</feature>
<evidence type="ECO:0000313" key="3">
    <source>
        <dbReference type="Proteomes" id="UP000054596"/>
    </source>
</evidence>
<feature type="chain" id="PRO_5007620191" description="Curli production assembly/transport component CsgG" evidence="1">
    <location>
        <begin position="21"/>
        <end position="273"/>
    </location>
</feature>
<dbReference type="OrthoDB" id="6658595at2"/>
<name>A0A158A6V4_9BURK</name>
<comment type="caution">
    <text evidence="2">The sequence shown here is derived from an EMBL/GenBank/DDBJ whole genome shotgun (WGS) entry which is preliminary data.</text>
</comment>
<dbReference type="GO" id="GO:0030288">
    <property type="term" value="C:outer membrane-bounded periplasmic space"/>
    <property type="evidence" value="ECO:0007669"/>
    <property type="project" value="InterPro"/>
</dbReference>
<evidence type="ECO:0000256" key="1">
    <source>
        <dbReference type="SAM" id="SignalP"/>
    </source>
</evidence>
<proteinExistence type="predicted"/>
<dbReference type="STRING" id="1777143.AWB82_01732"/>
<sequence>MKLKMIGIVALSVFALSACSQMQPGAQSAKTAATGSAAGEASQNANAGLQHCPAPLGTVAIVEDTEAPWYGLLTGQYQLGSTVPVLKLLVQQSNCFVIVDRGRALGTAMGERALNASGELRKTSKMHKGQMVAADYTISPSVTFSNRDAGGGAAGLLAFVPVVGGVLAGAAGTMKAQEASTMLTLVDNRSSVQLAAAEGSARNVDFGMLSGVFAGGLGGAGAAGGGAYARTAQGKVVVAAFTDSLNNLVGAVRQYRAQNVKGGLGNGGALVVN</sequence>
<gene>
    <name evidence="2" type="ORF">AWB82_01732</name>
</gene>
<accession>A0A158A6V4</accession>
<dbReference type="InterPro" id="IPR005534">
    <property type="entry name" value="Curli_assmbl/transp-comp_CsgG"/>
</dbReference>
<evidence type="ECO:0008006" key="4">
    <source>
        <dbReference type="Google" id="ProtNLM"/>
    </source>
</evidence>
<keyword evidence="3" id="KW-1185">Reference proteome</keyword>
<keyword evidence="1" id="KW-0732">Signal</keyword>
<evidence type="ECO:0000313" key="2">
    <source>
        <dbReference type="EMBL" id="SAK52827.1"/>
    </source>
</evidence>
<dbReference type="Proteomes" id="UP000054596">
    <property type="component" value="Unassembled WGS sequence"/>
</dbReference>
<reference evidence="2" key="1">
    <citation type="submission" date="2016-01" db="EMBL/GenBank/DDBJ databases">
        <authorList>
            <person name="Peeters C."/>
        </authorList>
    </citation>
    <scope>NUCLEOTIDE SEQUENCE [LARGE SCALE GENOMIC DNA]</scope>
    <source>
        <strain evidence="2">LMG 29325</strain>
    </source>
</reference>
<organism evidence="2 3">
    <name type="scientific">Caballeronia glebae</name>
    <dbReference type="NCBI Taxonomy" id="1777143"/>
    <lineage>
        <taxon>Bacteria</taxon>
        <taxon>Pseudomonadati</taxon>
        <taxon>Pseudomonadota</taxon>
        <taxon>Betaproteobacteria</taxon>
        <taxon>Burkholderiales</taxon>
        <taxon>Burkholderiaceae</taxon>
        <taxon>Caballeronia</taxon>
    </lineage>
</organism>
<dbReference type="AlphaFoldDB" id="A0A158A6V4"/>
<dbReference type="PROSITE" id="PS51257">
    <property type="entry name" value="PROKAR_LIPOPROTEIN"/>
    <property type="match status" value="1"/>
</dbReference>
<dbReference type="EMBL" id="FCOJ02000009">
    <property type="protein sequence ID" value="SAK52827.1"/>
    <property type="molecule type" value="Genomic_DNA"/>
</dbReference>
<protein>
    <recommendedName>
        <fullName evidence="4">Curli production assembly/transport component CsgG</fullName>
    </recommendedName>
</protein>
<dbReference type="Pfam" id="PF03783">
    <property type="entry name" value="CsgG"/>
    <property type="match status" value="1"/>
</dbReference>